<dbReference type="EC" id="1.1.1.133" evidence="2"/>
<protein>
    <recommendedName>
        <fullName evidence="2">dTDP-4-dehydrorhamnose reductase</fullName>
        <ecNumber evidence="2">1.1.1.133</ecNumber>
    </recommendedName>
</protein>
<keyword evidence="2" id="KW-0560">Oxidoreductase</keyword>
<dbReference type="OrthoDB" id="9803892at2"/>
<dbReference type="CDD" id="cd05254">
    <property type="entry name" value="dTDP_HR_like_SDR_e"/>
    <property type="match status" value="1"/>
</dbReference>
<evidence type="ECO:0000313" key="4">
    <source>
        <dbReference type="EMBL" id="PSB03074.1"/>
    </source>
</evidence>
<dbReference type="EMBL" id="PVWJ01000041">
    <property type="protein sequence ID" value="PSB03074.1"/>
    <property type="molecule type" value="Genomic_DNA"/>
</dbReference>
<dbReference type="AlphaFoldDB" id="A0A2T1C4C4"/>
<proteinExistence type="inferred from homology"/>
<reference evidence="4 5" key="1">
    <citation type="submission" date="2018-02" db="EMBL/GenBank/DDBJ databases">
        <authorList>
            <person name="Cohen D.B."/>
            <person name="Kent A.D."/>
        </authorList>
    </citation>
    <scope>NUCLEOTIDE SEQUENCE [LARGE SCALE GENOMIC DNA]</scope>
    <source>
        <strain evidence="4 5">CCAP 1448/3</strain>
    </source>
</reference>
<keyword evidence="2" id="KW-0521">NADP</keyword>
<dbReference type="PANTHER" id="PTHR10491:SF4">
    <property type="entry name" value="METHIONINE ADENOSYLTRANSFERASE 2 SUBUNIT BETA"/>
    <property type="match status" value="1"/>
</dbReference>
<evidence type="ECO:0000313" key="5">
    <source>
        <dbReference type="Proteomes" id="UP000238762"/>
    </source>
</evidence>
<name>A0A2T1C4C4_9CYAN</name>
<dbReference type="NCBIfam" id="TIGR01214">
    <property type="entry name" value="rmlD"/>
    <property type="match status" value="1"/>
</dbReference>
<dbReference type="InterPro" id="IPR036291">
    <property type="entry name" value="NAD(P)-bd_dom_sf"/>
</dbReference>
<dbReference type="UniPathway" id="UPA00124"/>
<accession>A0A2T1C4C4</accession>
<dbReference type="Pfam" id="PF04321">
    <property type="entry name" value="RmlD_sub_bind"/>
    <property type="match status" value="1"/>
</dbReference>
<organism evidence="4 5">
    <name type="scientific">Merismopedia glauca CCAP 1448/3</name>
    <dbReference type="NCBI Taxonomy" id="1296344"/>
    <lineage>
        <taxon>Bacteria</taxon>
        <taxon>Bacillati</taxon>
        <taxon>Cyanobacteriota</taxon>
        <taxon>Cyanophyceae</taxon>
        <taxon>Synechococcales</taxon>
        <taxon>Merismopediaceae</taxon>
        <taxon>Merismopedia</taxon>
    </lineage>
</organism>
<dbReference type="GO" id="GO:0005829">
    <property type="term" value="C:cytosol"/>
    <property type="evidence" value="ECO:0007669"/>
    <property type="project" value="TreeGrafter"/>
</dbReference>
<sequence length="300" mass="33249">MNRILLIGSDGQLGQELQETLKRVELFPVNRQQLDLSEPKKIRELVEEVQPQIIINAAAYTAVDKAETEPDLATSVNGTAPTIMAQVAQEQNAFLIHVSTDYVFDGTKSTPYVELDSTNPLNVYGHSKLMGEQGIQAHTDRYILLRTAWVYGEFGKANFVKTMLRLFGDKEEVKVVADQAGTPTWTGDIAEVIAKLSDRIAENLGDAARLQSLAGIYHYTNSGIASWYDLAVAIYEEAEALGLPMKLQRLVPISTPEYPTLAQRPAYSVLSSQKVSSLLSGYPPQWRQSLRKMLVGYISN</sequence>
<gene>
    <name evidence="4" type="primary">rfbD</name>
    <name evidence="4" type="ORF">C7B64_10070</name>
</gene>
<dbReference type="InterPro" id="IPR005913">
    <property type="entry name" value="dTDP_dehydrorham_reduct"/>
</dbReference>
<evidence type="ECO:0000256" key="1">
    <source>
        <dbReference type="ARBA" id="ARBA00010944"/>
    </source>
</evidence>
<feature type="domain" description="RmlD-like substrate binding" evidence="3">
    <location>
        <begin position="3"/>
        <end position="294"/>
    </location>
</feature>
<comment type="similarity">
    <text evidence="1 2">Belongs to the dTDP-4-dehydrorhamnose reductase family.</text>
</comment>
<dbReference type="Gene3D" id="3.40.50.720">
    <property type="entry name" value="NAD(P)-binding Rossmann-like Domain"/>
    <property type="match status" value="1"/>
</dbReference>
<dbReference type="RefSeq" id="WP_106288520.1">
    <property type="nucleotide sequence ID" value="NZ_CAWNTC010000024.1"/>
</dbReference>
<comment type="function">
    <text evidence="2">Catalyzes the reduction of dTDP-6-deoxy-L-lyxo-4-hexulose to yield dTDP-L-rhamnose.</text>
</comment>
<comment type="pathway">
    <text evidence="2">Carbohydrate biosynthesis; dTDP-L-rhamnose biosynthesis.</text>
</comment>
<reference evidence="4 5" key="2">
    <citation type="submission" date="2018-03" db="EMBL/GenBank/DDBJ databases">
        <title>The ancient ancestry and fast evolution of plastids.</title>
        <authorList>
            <person name="Moore K.R."/>
            <person name="Magnabosco C."/>
            <person name="Momper L."/>
            <person name="Gold D.A."/>
            <person name="Bosak T."/>
            <person name="Fournier G.P."/>
        </authorList>
    </citation>
    <scope>NUCLEOTIDE SEQUENCE [LARGE SCALE GENOMIC DNA]</scope>
    <source>
        <strain evidence="4 5">CCAP 1448/3</strain>
    </source>
</reference>
<evidence type="ECO:0000259" key="3">
    <source>
        <dbReference type="Pfam" id="PF04321"/>
    </source>
</evidence>
<dbReference type="GO" id="GO:0008831">
    <property type="term" value="F:dTDP-4-dehydrorhamnose reductase activity"/>
    <property type="evidence" value="ECO:0007669"/>
    <property type="project" value="UniProtKB-EC"/>
</dbReference>
<comment type="caution">
    <text evidence="4">The sequence shown here is derived from an EMBL/GenBank/DDBJ whole genome shotgun (WGS) entry which is preliminary data.</text>
</comment>
<keyword evidence="5" id="KW-1185">Reference proteome</keyword>
<dbReference type="SUPFAM" id="SSF51735">
    <property type="entry name" value="NAD(P)-binding Rossmann-fold domains"/>
    <property type="match status" value="1"/>
</dbReference>
<dbReference type="GO" id="GO:0019305">
    <property type="term" value="P:dTDP-rhamnose biosynthetic process"/>
    <property type="evidence" value="ECO:0007669"/>
    <property type="project" value="UniProtKB-UniPathway"/>
</dbReference>
<dbReference type="Proteomes" id="UP000238762">
    <property type="component" value="Unassembled WGS sequence"/>
</dbReference>
<dbReference type="InterPro" id="IPR029903">
    <property type="entry name" value="RmlD-like-bd"/>
</dbReference>
<dbReference type="FunFam" id="3.40.50.720:FF:000159">
    <property type="entry name" value="dTDP-4-dehydrorhamnose reductase"/>
    <property type="match status" value="1"/>
</dbReference>
<dbReference type="PANTHER" id="PTHR10491">
    <property type="entry name" value="DTDP-4-DEHYDRORHAMNOSE REDUCTASE"/>
    <property type="match status" value="1"/>
</dbReference>
<evidence type="ECO:0000256" key="2">
    <source>
        <dbReference type="RuleBase" id="RU364082"/>
    </source>
</evidence>
<dbReference type="Gene3D" id="3.90.25.10">
    <property type="entry name" value="UDP-galactose 4-epimerase, domain 1"/>
    <property type="match status" value="1"/>
</dbReference>